<comment type="caution">
    <text evidence="1">The sequence shown here is derived from an EMBL/GenBank/DDBJ whole genome shotgun (WGS) entry which is preliminary data.</text>
</comment>
<dbReference type="Proteomes" id="UP000578449">
    <property type="component" value="Unassembled WGS sequence"/>
</dbReference>
<accession>A0A840P4Q9</accession>
<sequence length="289" mass="31054">MGPSYGSRHHQAHALRMRIGDLARAAAAPGWSRLTVRRAQVGTLARTTVTRDGEPITVAGLDEPFQRLREVSWTEGAGTWFTCELTFTPGTRGYTGRVDDTDRPFEDTVPGLVALGELAAHPRDRVPPWLLDALPTAVPLPLPQQPGHRDTASWPGGGKPVPAISGELAYVPATRTTVGGFELVEERDRTTLVFTDGRAGHDRLICVGHGSAYWIARPEASGTNTGVRSITLDGAVLRFDLTTEAADAMWTGPTFEVRLDLPPDRLTALRAALGRVLAATSLKEALVGL</sequence>
<dbReference type="AlphaFoldDB" id="A0A840P4Q9"/>
<protein>
    <submittedName>
        <fullName evidence="1">Uncharacterized protein</fullName>
    </submittedName>
</protein>
<keyword evidence="2" id="KW-1185">Reference proteome</keyword>
<dbReference type="EMBL" id="JACHGN010000004">
    <property type="protein sequence ID" value="MBB5132470.1"/>
    <property type="molecule type" value="Genomic_DNA"/>
</dbReference>
<dbReference type="RefSeq" id="WP_185049445.1">
    <property type="nucleotide sequence ID" value="NZ_BAABIX010000003.1"/>
</dbReference>
<gene>
    <name evidence="1" type="ORF">HNP84_002186</name>
</gene>
<reference evidence="1 2" key="1">
    <citation type="submission" date="2020-08" db="EMBL/GenBank/DDBJ databases">
        <title>Genomic Encyclopedia of Type Strains, Phase IV (KMG-IV): sequencing the most valuable type-strain genomes for metagenomic binning, comparative biology and taxonomic classification.</title>
        <authorList>
            <person name="Goeker M."/>
        </authorList>
    </citation>
    <scope>NUCLEOTIDE SEQUENCE [LARGE SCALE GENOMIC DNA]</scope>
    <source>
        <strain evidence="1 2">DSM 45615</strain>
    </source>
</reference>
<organism evidence="1 2">
    <name type="scientific">Thermocatellispora tengchongensis</name>
    <dbReference type="NCBI Taxonomy" id="1073253"/>
    <lineage>
        <taxon>Bacteria</taxon>
        <taxon>Bacillati</taxon>
        <taxon>Actinomycetota</taxon>
        <taxon>Actinomycetes</taxon>
        <taxon>Streptosporangiales</taxon>
        <taxon>Streptosporangiaceae</taxon>
        <taxon>Thermocatellispora</taxon>
    </lineage>
</organism>
<evidence type="ECO:0000313" key="2">
    <source>
        <dbReference type="Proteomes" id="UP000578449"/>
    </source>
</evidence>
<evidence type="ECO:0000313" key="1">
    <source>
        <dbReference type="EMBL" id="MBB5132470.1"/>
    </source>
</evidence>
<name>A0A840P4Q9_9ACTN</name>
<proteinExistence type="predicted"/>